<dbReference type="GO" id="GO:0031419">
    <property type="term" value="F:cobalamin binding"/>
    <property type="evidence" value="ECO:0007669"/>
    <property type="project" value="UniProtKB-KW"/>
</dbReference>
<evidence type="ECO:0000259" key="18">
    <source>
        <dbReference type="Pfam" id="PF12637"/>
    </source>
</evidence>
<evidence type="ECO:0000256" key="6">
    <source>
        <dbReference type="ARBA" id="ARBA00022634"/>
    </source>
</evidence>
<feature type="domain" description="Ribonucleotide reductase large subunit C-terminal" evidence="17">
    <location>
        <begin position="283"/>
        <end position="761"/>
    </location>
</feature>
<dbReference type="CDD" id="cd02888">
    <property type="entry name" value="RNR_II_dimer"/>
    <property type="match status" value="1"/>
</dbReference>
<evidence type="ECO:0000256" key="12">
    <source>
        <dbReference type="ARBA" id="ARBA00025437"/>
    </source>
</evidence>
<dbReference type="FunFam" id="3.20.70.20:FF:000036">
    <property type="entry name" value="Ribonucleoside-diphosphate reductase"/>
    <property type="match status" value="1"/>
</dbReference>
<dbReference type="EC" id="1.17.4.1" evidence="3 14"/>
<evidence type="ECO:0000259" key="17">
    <source>
        <dbReference type="Pfam" id="PF02867"/>
    </source>
</evidence>
<comment type="function">
    <text evidence="12 14">Catalyzes the reduction of ribonucleotides to deoxyribonucleotides. May function to provide a pool of deoxyribonucleotide precursors for DNA repair during oxygen limitation and/or for immediate growth after restoration of oxygen.</text>
</comment>
<keyword evidence="7 14" id="KW-0547">Nucleotide-binding</keyword>
<evidence type="ECO:0000256" key="15">
    <source>
        <dbReference type="SAM" id="MobiDB-lite"/>
    </source>
</evidence>
<dbReference type="Pfam" id="PF12637">
    <property type="entry name" value="TSCPD"/>
    <property type="match status" value="1"/>
</dbReference>
<evidence type="ECO:0000313" key="21">
    <source>
        <dbReference type="Proteomes" id="UP000313988"/>
    </source>
</evidence>
<gene>
    <name evidence="20" type="ORF">FHR04_19355</name>
    <name evidence="19" type="ORF">HNQ04_003966</name>
</gene>
<keyword evidence="8 14" id="KW-0560">Oxidoreductase</keyword>
<evidence type="ECO:0000256" key="8">
    <source>
        <dbReference type="ARBA" id="ARBA00023002"/>
    </source>
</evidence>
<keyword evidence="22" id="KW-1185">Reference proteome</keyword>
<dbReference type="InterPro" id="IPR050862">
    <property type="entry name" value="RdRp_reductase_class-2"/>
</dbReference>
<evidence type="ECO:0000256" key="5">
    <source>
        <dbReference type="ARBA" id="ARBA00022628"/>
    </source>
</evidence>
<dbReference type="GO" id="GO:0009263">
    <property type="term" value="P:deoxyribonucleotide biosynthetic process"/>
    <property type="evidence" value="ECO:0007669"/>
    <property type="project" value="UniProtKB-KW"/>
</dbReference>
<comment type="cofactor">
    <cofactor evidence="1 14">
        <name>adenosylcob(III)alamin</name>
        <dbReference type="ChEBI" id="CHEBI:18408"/>
    </cofactor>
</comment>
<dbReference type="PANTHER" id="PTHR43371">
    <property type="entry name" value="VITAMIN B12-DEPENDENT RIBONUCLEOTIDE REDUCTASE"/>
    <property type="match status" value="1"/>
</dbReference>
<keyword evidence="10" id="KW-1015">Disulfide bond</keyword>
<dbReference type="PRINTS" id="PR01183">
    <property type="entry name" value="RIBORDTASEM1"/>
</dbReference>
<dbReference type="PANTHER" id="PTHR43371:SF1">
    <property type="entry name" value="RIBONUCLEOSIDE-DIPHOSPHATE REDUCTASE"/>
    <property type="match status" value="1"/>
</dbReference>
<evidence type="ECO:0000313" key="22">
    <source>
        <dbReference type="Proteomes" id="UP000629870"/>
    </source>
</evidence>
<comment type="similarity">
    <text evidence="2 14">Belongs to the ribonucleoside diphosphate reductase class-2 family.</text>
</comment>
<dbReference type="GO" id="GO:0071897">
    <property type="term" value="P:DNA biosynthetic process"/>
    <property type="evidence" value="ECO:0007669"/>
    <property type="project" value="UniProtKB-KW"/>
</dbReference>
<feature type="region of interest" description="Disordered" evidence="15">
    <location>
        <begin position="772"/>
        <end position="825"/>
    </location>
</feature>
<dbReference type="Pfam" id="PF02867">
    <property type="entry name" value="Ribonuc_red_lgC"/>
    <property type="match status" value="1"/>
</dbReference>
<dbReference type="InterPro" id="IPR013344">
    <property type="entry name" value="RNR_NrdJ/NrdZ"/>
</dbReference>
<feature type="compositionally biased region" description="Low complexity" evidence="15">
    <location>
        <begin position="797"/>
        <end position="817"/>
    </location>
</feature>
<sequence length="1002" mass="107101">MTTLPAQPLTTFDDNAQHIARRQYLQPGDGDIGGMFRRIANWVAGAEVPEARLSWAQKYYDLMAGKKFCPGGRVLAGAGTQHGNVLNCFVQGATEHDPASFEGVMEVAKKLALVTKVGGGNGVNLDVYRPRAQGSRPDAGVRGWVYMSAAHPDVTDFTLGLMRPPTQPDGDKQPVAVRNWTRVVYGQAVPAELVALARQNGVSVVRALPEGVQAVPDDMGGIVDAARKVAEDAKLGLEPRLDLSEMRAEGAPIKGSGGTSSGPVSFLMEIFDNVLEWANRGAEDAGPINTLRYVYAPVLRVVRQGGTRRGAGMATISIAHPDVLDFLTAKDLDREASEGDISTFNISILVTGKFWDTLQAGGVWPMNAQEVPGKYYLAPQEGGFDGQCPELPQRAEDGARGVPVYAVGKGKSAGSGIPAAWLWDQIAQHAWSTGEPGLIFNDRVNEFSALKNLGERYEIRSTNPCGEIPLTVGEPCDLGAINLAAYVDNSTFDYATFRADVRTCVRFLDDVLDVNVFALEDNRVASQDLRRLGLGVMGLADALIKLGLRYDNEAGRETIMDIMSALREEAIAESERLGQERGVYPVYTRNADRMPHAPRRNVAVLTVAPTGTTSMLMGVSSGIEPVFSPFIWRKIGSEYRALLAPLFVELLETYPAPTGIQKDGGWDWDKVTEAVSENHGSVVGLPFIPDALQQVFVCAHDIAPQDHVRMQGTVQRAFDAEGFAGNSLSKTINLPNSATVQDVQDAYSEAYRTGCKGITVYRDGSRQFQVLSTSKKKEKKEGDAPAQAAAEVMGEEAPAQPVTAQPAAAPAPARPQTPSKPQYERPARLSGITDMVKLTDPTSGHRRSFLVTVNHLNGKPVEVMVISGRAGDEANADSEALGRVVSIALQHGVPAQALIKTMRGINGGLYGSYNGRLVGSKADLIAVALETFQKDMAAGQIAAQEAAGLPPLAGGSGVGAAGVSVEGMDGASRERCPVCEERAVIREEGCLKCQACGYSKCG</sequence>
<dbReference type="InterPro" id="IPR000788">
    <property type="entry name" value="RNR_lg_C"/>
</dbReference>
<feature type="domain" description="TSCPD" evidence="18">
    <location>
        <begin position="841"/>
        <end position="932"/>
    </location>
</feature>
<keyword evidence="11 14" id="KW-0170">Cobalt</keyword>
<dbReference type="Pfam" id="PF00317">
    <property type="entry name" value="Ribonuc_red_lgN"/>
    <property type="match status" value="1"/>
</dbReference>
<reference evidence="20 21" key="1">
    <citation type="submission" date="2019-06" db="EMBL/GenBank/DDBJ databases">
        <title>Genome sequence of Deinococcus radiopugnans ATCC 19172.</title>
        <authorList>
            <person name="Maclea K.S."/>
            <person name="Maynard C.R."/>
        </authorList>
    </citation>
    <scope>NUCLEOTIDE SEQUENCE [LARGE SCALE GENOMIC DNA]</scope>
    <source>
        <strain evidence="20 21">ATCC 19172</strain>
    </source>
</reference>
<proteinExistence type="inferred from homology"/>
<dbReference type="GO" id="GO:0004748">
    <property type="term" value="F:ribonucleoside-diphosphate reductase activity, thioredoxin disulfide as acceptor"/>
    <property type="evidence" value="ECO:0007669"/>
    <property type="project" value="UniProtKB-EC"/>
</dbReference>
<dbReference type="EMBL" id="VDMO01000037">
    <property type="protein sequence ID" value="TNM66855.1"/>
    <property type="molecule type" value="Genomic_DNA"/>
</dbReference>
<dbReference type="OrthoDB" id="9762933at2"/>
<evidence type="ECO:0000256" key="14">
    <source>
        <dbReference type="RuleBase" id="RU364064"/>
    </source>
</evidence>
<evidence type="ECO:0000256" key="7">
    <source>
        <dbReference type="ARBA" id="ARBA00022741"/>
    </source>
</evidence>
<dbReference type="GO" id="GO:0005524">
    <property type="term" value="F:ATP binding"/>
    <property type="evidence" value="ECO:0007669"/>
    <property type="project" value="InterPro"/>
</dbReference>
<evidence type="ECO:0000256" key="1">
    <source>
        <dbReference type="ARBA" id="ARBA00001922"/>
    </source>
</evidence>
<protein>
    <recommendedName>
        <fullName evidence="4 14">Vitamin B12-dependent ribonucleotide reductase</fullName>
        <ecNumber evidence="3 14">1.17.4.1</ecNumber>
    </recommendedName>
</protein>
<evidence type="ECO:0000259" key="16">
    <source>
        <dbReference type="Pfam" id="PF00317"/>
    </source>
</evidence>
<evidence type="ECO:0000256" key="10">
    <source>
        <dbReference type="ARBA" id="ARBA00023157"/>
    </source>
</evidence>
<dbReference type="Proteomes" id="UP000629870">
    <property type="component" value="Unassembled WGS sequence"/>
</dbReference>
<evidence type="ECO:0000256" key="11">
    <source>
        <dbReference type="ARBA" id="ARBA00023285"/>
    </source>
</evidence>
<evidence type="ECO:0000256" key="3">
    <source>
        <dbReference type="ARBA" id="ARBA00012274"/>
    </source>
</evidence>
<organism evidence="20 21">
    <name type="scientific">Deinococcus radiopugnans ATCC 19172</name>
    <dbReference type="NCBI Taxonomy" id="585398"/>
    <lineage>
        <taxon>Bacteria</taxon>
        <taxon>Thermotogati</taxon>
        <taxon>Deinococcota</taxon>
        <taxon>Deinococci</taxon>
        <taxon>Deinococcales</taxon>
        <taxon>Deinococcaceae</taxon>
        <taxon>Deinococcus</taxon>
    </lineage>
</organism>
<dbReference type="InterPro" id="IPR013509">
    <property type="entry name" value="RNR_lsu_N"/>
</dbReference>
<evidence type="ECO:0000256" key="4">
    <source>
        <dbReference type="ARBA" id="ARBA00014409"/>
    </source>
</evidence>
<keyword evidence="6 14" id="KW-0237">DNA synthesis</keyword>
<comment type="caution">
    <text evidence="20">The sequence shown here is derived from an EMBL/GenBank/DDBJ whole genome shotgun (WGS) entry which is preliminary data.</text>
</comment>
<evidence type="ECO:0000256" key="13">
    <source>
        <dbReference type="ARBA" id="ARBA00047754"/>
    </source>
</evidence>
<dbReference type="Proteomes" id="UP000313988">
    <property type="component" value="Unassembled WGS sequence"/>
</dbReference>
<keyword evidence="9" id="KW-0215">Deoxyribonucleotide synthesis</keyword>
<dbReference type="EMBL" id="JACHEW010000038">
    <property type="protein sequence ID" value="MBB6018685.1"/>
    <property type="molecule type" value="Genomic_DNA"/>
</dbReference>
<dbReference type="NCBIfam" id="TIGR02504">
    <property type="entry name" value="NrdJ_Z"/>
    <property type="match status" value="1"/>
</dbReference>
<comment type="catalytic activity">
    <reaction evidence="13 14">
        <text>a 2'-deoxyribonucleoside 5'-diphosphate + [thioredoxin]-disulfide + H2O = a ribonucleoside 5'-diphosphate + [thioredoxin]-dithiol</text>
        <dbReference type="Rhea" id="RHEA:23252"/>
        <dbReference type="Rhea" id="RHEA-COMP:10698"/>
        <dbReference type="Rhea" id="RHEA-COMP:10700"/>
        <dbReference type="ChEBI" id="CHEBI:15377"/>
        <dbReference type="ChEBI" id="CHEBI:29950"/>
        <dbReference type="ChEBI" id="CHEBI:50058"/>
        <dbReference type="ChEBI" id="CHEBI:57930"/>
        <dbReference type="ChEBI" id="CHEBI:73316"/>
        <dbReference type="EC" id="1.17.4.1"/>
    </reaction>
</comment>
<accession>A0A5C4XUA9</accession>
<evidence type="ECO:0000256" key="9">
    <source>
        <dbReference type="ARBA" id="ARBA00023116"/>
    </source>
</evidence>
<dbReference type="InterPro" id="IPR024434">
    <property type="entry name" value="TSCPD_dom"/>
</dbReference>
<evidence type="ECO:0000313" key="19">
    <source>
        <dbReference type="EMBL" id="MBB6018685.1"/>
    </source>
</evidence>
<evidence type="ECO:0000256" key="2">
    <source>
        <dbReference type="ARBA" id="ARBA00007405"/>
    </source>
</evidence>
<dbReference type="SUPFAM" id="SSF51998">
    <property type="entry name" value="PFL-like glycyl radical enzymes"/>
    <property type="match status" value="2"/>
</dbReference>
<name>A0A5C4XUA9_9DEIO</name>
<dbReference type="Gene3D" id="3.20.70.20">
    <property type="match status" value="2"/>
</dbReference>
<reference evidence="19 22" key="2">
    <citation type="submission" date="2020-08" db="EMBL/GenBank/DDBJ databases">
        <title>Genomic Encyclopedia of Type Strains, Phase IV (KMG-IV): sequencing the most valuable type-strain genomes for metagenomic binning, comparative biology and taxonomic classification.</title>
        <authorList>
            <person name="Goeker M."/>
        </authorList>
    </citation>
    <scope>NUCLEOTIDE SEQUENCE [LARGE SCALE GENOMIC DNA]</scope>
    <source>
        <strain evidence="19 22">DSM 12027</strain>
    </source>
</reference>
<keyword evidence="5 14" id="KW-0846">Cobalamin</keyword>
<dbReference type="AlphaFoldDB" id="A0A5C4XUA9"/>
<dbReference type="RefSeq" id="WP_139404835.1">
    <property type="nucleotide sequence ID" value="NZ_JACHEW010000038.1"/>
</dbReference>
<evidence type="ECO:0000313" key="20">
    <source>
        <dbReference type="EMBL" id="TNM66855.1"/>
    </source>
</evidence>
<feature type="domain" description="Ribonucleotide reductase large subunit N-terminal" evidence="16">
    <location>
        <begin position="12"/>
        <end position="83"/>
    </location>
</feature>